<accession>A0A836D4R7</accession>
<dbReference type="EMBL" id="JAEMGP010000006">
    <property type="protein sequence ID" value="KAG5207815.1"/>
    <property type="molecule type" value="Genomic_DNA"/>
</dbReference>
<comment type="caution">
    <text evidence="1">The sequence shown here is derived from an EMBL/GenBank/DDBJ whole genome shotgun (WGS) entry which is preliminary data.</text>
</comment>
<reference evidence="1 2" key="1">
    <citation type="submission" date="2020-12" db="EMBL/GenBank/DDBJ databases">
        <title>De novo assembly of Tibetan sheep genome.</title>
        <authorList>
            <person name="Li X."/>
        </authorList>
    </citation>
    <scope>NUCLEOTIDE SEQUENCE [LARGE SCALE GENOMIC DNA]</scope>
    <source>
        <tissue evidence="1">Heart</tissue>
    </source>
</reference>
<organism evidence="1 2">
    <name type="scientific">Ovis aries</name>
    <name type="common">Sheep</name>
    <dbReference type="NCBI Taxonomy" id="9940"/>
    <lineage>
        <taxon>Eukaryota</taxon>
        <taxon>Metazoa</taxon>
        <taxon>Chordata</taxon>
        <taxon>Craniata</taxon>
        <taxon>Vertebrata</taxon>
        <taxon>Euteleostomi</taxon>
        <taxon>Mammalia</taxon>
        <taxon>Eutheria</taxon>
        <taxon>Laurasiatheria</taxon>
        <taxon>Artiodactyla</taxon>
        <taxon>Ruminantia</taxon>
        <taxon>Pecora</taxon>
        <taxon>Bovidae</taxon>
        <taxon>Caprinae</taxon>
        <taxon>Ovis</taxon>
    </lineage>
</organism>
<dbReference type="AlphaFoldDB" id="A0A836D4R7"/>
<dbReference type="Proteomes" id="UP000664991">
    <property type="component" value="Unassembled WGS sequence"/>
</dbReference>
<proteinExistence type="predicted"/>
<name>A0A836D4R7_SHEEP</name>
<sequence length="120" mass="13492">MRERAGLCQFPAAILQLGNGGVDENSPSVTLMGLAVVENKIQSTIVVYGRHRNKVCEAYRINIEEEWEELQELGKIGKQETMGGDGVDVGVKRDEEIELYNFTLSATWVFRNVIYVDTQI</sequence>
<protein>
    <submittedName>
        <fullName evidence="1">Uncharacterized protein</fullName>
    </submittedName>
</protein>
<evidence type="ECO:0000313" key="1">
    <source>
        <dbReference type="EMBL" id="KAG5207815.1"/>
    </source>
</evidence>
<gene>
    <name evidence="1" type="ORF">JEQ12_017579</name>
</gene>
<evidence type="ECO:0000313" key="2">
    <source>
        <dbReference type="Proteomes" id="UP000664991"/>
    </source>
</evidence>